<organism evidence="2 3">
    <name type="scientific">Streptomyces collinus (strain DSM 40733 / Tue 365)</name>
    <dbReference type="NCBI Taxonomy" id="1214242"/>
    <lineage>
        <taxon>Bacteria</taxon>
        <taxon>Bacillati</taxon>
        <taxon>Actinomycetota</taxon>
        <taxon>Actinomycetes</taxon>
        <taxon>Kitasatosporales</taxon>
        <taxon>Streptomycetaceae</taxon>
        <taxon>Streptomyces</taxon>
    </lineage>
</organism>
<dbReference type="Proteomes" id="UP000015423">
    <property type="component" value="Chromosome"/>
</dbReference>
<evidence type="ECO:0000313" key="2">
    <source>
        <dbReference type="EMBL" id="AGS70865.1"/>
    </source>
</evidence>
<dbReference type="EMBL" id="CP006259">
    <property type="protein sequence ID" value="AGS70865.1"/>
    <property type="molecule type" value="Genomic_DNA"/>
</dbReference>
<gene>
    <name evidence="2" type="ORF">B446_20265</name>
</gene>
<feature type="compositionally biased region" description="Basic and acidic residues" evidence="1">
    <location>
        <begin position="98"/>
        <end position="108"/>
    </location>
</feature>
<dbReference type="AlphaFoldDB" id="S5VSE4"/>
<sequence length="121" mass="12093">MPADPPDGSPDGTPFLGPSGARPSRGAACCVPWRPATGRLSSQAPAAASPYRSPGDPSCRPAPARPCHGVADGAPYRSPDGAPYRPSGEAPYGSPGDRSSHAASDDCSSHGAAGSGCRRPR</sequence>
<accession>S5VSE4</accession>
<dbReference type="KEGG" id="sci:B446_20265"/>
<protein>
    <submittedName>
        <fullName evidence="2">Uncharacterized protein</fullName>
    </submittedName>
</protein>
<dbReference type="HOGENOM" id="CLU_2036650_0_0_11"/>
<evidence type="ECO:0000256" key="1">
    <source>
        <dbReference type="SAM" id="MobiDB-lite"/>
    </source>
</evidence>
<reference evidence="2 3" key="2">
    <citation type="journal article" date="2013" name="J. Biotechnol.">
        <title>Complete genome sequence of the kirromycin producer Streptomyces collinus Tu 365 consisting of a linear chromosome and two linear plasmids.</title>
        <authorList>
            <person name="Ruckert C."/>
            <person name="Szczepanowski R."/>
            <person name="Albersmeier A."/>
            <person name="Goesmann A."/>
            <person name="Iftime D."/>
            <person name="Musiol E.M."/>
            <person name="Blin K."/>
            <person name="Wohlleben W."/>
            <person name="Puhler A."/>
            <person name="Kalinowski J."/>
            <person name="Weber T."/>
        </authorList>
    </citation>
    <scope>NUCLEOTIDE SEQUENCE [LARGE SCALE GENOMIC DNA]</scope>
    <source>
        <strain evidence="3">DSM 40733 / Tue 365</strain>
    </source>
</reference>
<name>S5VSE4_STRC3</name>
<evidence type="ECO:0000313" key="3">
    <source>
        <dbReference type="Proteomes" id="UP000015423"/>
    </source>
</evidence>
<feature type="region of interest" description="Disordered" evidence="1">
    <location>
        <begin position="1"/>
        <end position="121"/>
    </location>
</feature>
<proteinExistence type="predicted"/>
<feature type="compositionally biased region" description="Low complexity" evidence="1">
    <location>
        <begin position="109"/>
        <end position="121"/>
    </location>
</feature>
<keyword evidence="3" id="KW-1185">Reference proteome</keyword>
<reference evidence="3" key="1">
    <citation type="submission" date="2012-10" db="EMBL/GenBank/DDBJ databases">
        <title>The complete genome sequence of Streptomyces collinus Tu 365.</title>
        <authorList>
            <person name="Ruckert C."/>
            <person name="Szczepanowski R."/>
            <person name="Goesmann A."/>
            <person name="Pross E.K."/>
            <person name="Musiol E.M."/>
            <person name="Blin K."/>
            <person name="Wohlleben W."/>
            <person name="Puhler A."/>
            <person name="Weber T."/>
            <person name="Kalinowski J."/>
        </authorList>
    </citation>
    <scope>NUCLEOTIDE SEQUENCE [LARGE SCALE GENOMIC DNA]</scope>
    <source>
        <strain evidence="3">DSM 40733 / Tue 365</strain>
    </source>
</reference>